<dbReference type="Gene3D" id="3.30.2220.30">
    <property type="match status" value="1"/>
</dbReference>
<dbReference type="Proteomes" id="UP001057134">
    <property type="component" value="Chromosome"/>
</dbReference>
<proteinExistence type="predicted"/>
<keyword evidence="2" id="KW-1185">Reference proteome</keyword>
<dbReference type="Pfam" id="PF08890">
    <property type="entry name" value="Phage_TAC_5"/>
    <property type="match status" value="1"/>
</dbReference>
<accession>A0ABY4RMN6</accession>
<organism evidence="1 2">
    <name type="scientific">Paenibacillus konkukensis</name>
    <dbReference type="NCBI Taxonomy" id="2020716"/>
    <lineage>
        <taxon>Bacteria</taxon>
        <taxon>Bacillati</taxon>
        <taxon>Bacillota</taxon>
        <taxon>Bacilli</taxon>
        <taxon>Bacillales</taxon>
        <taxon>Paenibacillaceae</taxon>
        <taxon>Paenibacillus</taxon>
    </lineage>
</organism>
<dbReference type="RefSeq" id="WP_018749856.1">
    <property type="nucleotide sequence ID" value="NZ_CP027059.1"/>
</dbReference>
<dbReference type="InterPro" id="IPR038559">
    <property type="entry name" value="XkdN-like_sf"/>
</dbReference>
<dbReference type="InterPro" id="IPR014986">
    <property type="entry name" value="XkdN-like"/>
</dbReference>
<evidence type="ECO:0000313" key="2">
    <source>
        <dbReference type="Proteomes" id="UP001057134"/>
    </source>
</evidence>
<gene>
    <name evidence="1" type="ORF">SK3146_02514</name>
</gene>
<name>A0ABY4RMN6_9BACL</name>
<evidence type="ECO:0000313" key="1">
    <source>
        <dbReference type="EMBL" id="UQZ83327.1"/>
    </source>
</evidence>
<sequence>MSEVKGKEPIAKEELLDNETDILRGLLEAATDTQQERKVIEIARKGKVFFRFSIRPLSEEEYNACRDKATKYKKNRRLGGIKMPEDTDAARYRSFLIYEATVPEDQKKVWNNKAAWDQLNVLSGVQLIDKVLLPGEKEAVIEQIDRLSGYDLDDEGEEAEDVIKN</sequence>
<reference evidence="1" key="2">
    <citation type="journal article" date="2021" name="J Anim Sci Technol">
        <title>Complete genome sequence of Paenibacillus konkukensis sp. nov. SK3146 as a potential probiotic strain.</title>
        <authorList>
            <person name="Jung H.I."/>
            <person name="Park S."/>
            <person name="Niu K.M."/>
            <person name="Lee S.W."/>
            <person name="Kothari D."/>
            <person name="Yi K.J."/>
            <person name="Kim S.K."/>
        </authorList>
    </citation>
    <scope>NUCLEOTIDE SEQUENCE</scope>
    <source>
        <strain evidence="1">SK3146</strain>
    </source>
</reference>
<reference evidence="1" key="1">
    <citation type="submission" date="2018-02" db="EMBL/GenBank/DDBJ databases">
        <authorList>
            <person name="Kim S.-K."/>
            <person name="Jung H.-I."/>
            <person name="Lee S.-W."/>
        </authorList>
    </citation>
    <scope>NUCLEOTIDE SEQUENCE</scope>
    <source>
        <strain evidence="1">SK3146</strain>
    </source>
</reference>
<protein>
    <submittedName>
        <fullName evidence="1">Phage XkdN-like protein</fullName>
    </submittedName>
</protein>
<dbReference type="EMBL" id="CP027059">
    <property type="protein sequence ID" value="UQZ83327.1"/>
    <property type="molecule type" value="Genomic_DNA"/>
</dbReference>